<dbReference type="AlphaFoldDB" id="A0A937KFC4"/>
<keyword evidence="2" id="KW-1185">Reference proteome</keyword>
<accession>A0A937KFC4</accession>
<dbReference type="RefSeq" id="WP_202857591.1">
    <property type="nucleotide sequence ID" value="NZ_JAEUGD010000058.1"/>
</dbReference>
<evidence type="ECO:0000313" key="2">
    <source>
        <dbReference type="Proteomes" id="UP000614216"/>
    </source>
</evidence>
<organism evidence="1 2">
    <name type="scientific">Fulvivirga marina</name>
    <dbReference type="NCBI Taxonomy" id="2494733"/>
    <lineage>
        <taxon>Bacteria</taxon>
        <taxon>Pseudomonadati</taxon>
        <taxon>Bacteroidota</taxon>
        <taxon>Cytophagia</taxon>
        <taxon>Cytophagales</taxon>
        <taxon>Fulvivirgaceae</taxon>
        <taxon>Fulvivirga</taxon>
    </lineage>
</organism>
<dbReference type="Proteomes" id="UP000614216">
    <property type="component" value="Unassembled WGS sequence"/>
</dbReference>
<dbReference type="EMBL" id="JAEUGD010000058">
    <property type="protein sequence ID" value="MBL6448053.1"/>
    <property type="molecule type" value="Genomic_DNA"/>
</dbReference>
<reference evidence="1" key="1">
    <citation type="submission" date="2021-01" db="EMBL/GenBank/DDBJ databases">
        <title>Fulvivirga kasyanovii gen. nov., sp nov., a novel member of the phylum Bacteroidetes isolated from seawater in a mussel farm.</title>
        <authorList>
            <person name="Zhao L.-H."/>
            <person name="Wang Z.-J."/>
        </authorList>
    </citation>
    <scope>NUCLEOTIDE SEQUENCE</scope>
    <source>
        <strain evidence="1">29W222</strain>
    </source>
</reference>
<gene>
    <name evidence="1" type="ORF">JMN32_17175</name>
</gene>
<proteinExistence type="predicted"/>
<name>A0A937KFC4_9BACT</name>
<evidence type="ECO:0000313" key="1">
    <source>
        <dbReference type="EMBL" id="MBL6448053.1"/>
    </source>
</evidence>
<sequence length="63" mass="6781">MEDAVDVPPLKDYIPARGLAALILATGAYTAAAATAATLRTGVYVAEFFIESPKYVTLFFIRK</sequence>
<protein>
    <submittedName>
        <fullName evidence="1">Uncharacterized protein</fullName>
    </submittedName>
</protein>
<comment type="caution">
    <text evidence="1">The sequence shown here is derived from an EMBL/GenBank/DDBJ whole genome shotgun (WGS) entry which is preliminary data.</text>
</comment>